<dbReference type="GO" id="GO:0043107">
    <property type="term" value="P:type IV pilus-dependent motility"/>
    <property type="evidence" value="ECO:0007669"/>
    <property type="project" value="InterPro"/>
</dbReference>
<organism evidence="2 3">
    <name type="scientific">Caballeronia catudaia</name>
    <dbReference type="NCBI Taxonomy" id="1777136"/>
    <lineage>
        <taxon>Bacteria</taxon>
        <taxon>Pseudomonadati</taxon>
        <taxon>Pseudomonadota</taxon>
        <taxon>Betaproteobacteria</taxon>
        <taxon>Burkholderiales</taxon>
        <taxon>Burkholderiaceae</taxon>
        <taxon>Caballeronia</taxon>
    </lineage>
</organism>
<evidence type="ECO:0000313" key="3">
    <source>
        <dbReference type="Proteomes" id="UP000054870"/>
    </source>
</evidence>
<dbReference type="Gene3D" id="3.30.70.60">
    <property type="match status" value="1"/>
</dbReference>
<feature type="transmembrane region" description="Helical" evidence="1">
    <location>
        <begin position="29"/>
        <end position="51"/>
    </location>
</feature>
<dbReference type="InterPro" id="IPR014717">
    <property type="entry name" value="Transl_elong_EF1B/ribsomal_bS6"/>
</dbReference>
<dbReference type="RefSeq" id="WP_061126135.1">
    <property type="nucleotide sequence ID" value="NZ_FCOF02000021.1"/>
</dbReference>
<comment type="caution">
    <text evidence="2">The sequence shown here is derived from an EMBL/GenBank/DDBJ whole genome shotgun (WGS) entry which is preliminary data.</text>
</comment>
<evidence type="ECO:0000313" key="2">
    <source>
        <dbReference type="EMBL" id="SAK76110.1"/>
    </source>
</evidence>
<dbReference type="InterPro" id="IPR007445">
    <property type="entry name" value="PilO"/>
</dbReference>
<reference evidence="2" key="1">
    <citation type="submission" date="2016-01" db="EMBL/GenBank/DDBJ databases">
        <authorList>
            <person name="Peeters C."/>
        </authorList>
    </citation>
    <scope>NUCLEOTIDE SEQUENCE [LARGE SCALE GENOMIC DNA]</scope>
    <source>
        <strain evidence="2">LMG 29318</strain>
    </source>
</reference>
<gene>
    <name evidence="2" type="ORF">AWB75_04333</name>
</gene>
<evidence type="ECO:0000256" key="1">
    <source>
        <dbReference type="SAM" id="Phobius"/>
    </source>
</evidence>
<dbReference type="AlphaFoldDB" id="A0A158C1I5"/>
<proteinExistence type="predicted"/>
<dbReference type="EMBL" id="FCOF02000021">
    <property type="protein sequence ID" value="SAK76110.1"/>
    <property type="molecule type" value="Genomic_DNA"/>
</dbReference>
<protein>
    <submittedName>
        <fullName evidence="2">Pilus assembly protein, PilO</fullName>
    </submittedName>
</protein>
<dbReference type="Proteomes" id="UP000054870">
    <property type="component" value="Unassembled WGS sequence"/>
</dbReference>
<name>A0A158C1I5_9BURK</name>
<dbReference type="Pfam" id="PF04350">
    <property type="entry name" value="PilO"/>
    <property type="match status" value="1"/>
</dbReference>
<keyword evidence="1" id="KW-1133">Transmembrane helix</keyword>
<keyword evidence="1" id="KW-0472">Membrane</keyword>
<dbReference type="OrthoDB" id="8999741at2"/>
<sequence>MSTIPMNFPVRKQSRGAQSIMQPPDEWSWLRTACVALALGALVFGAGLRALRMSDASQREASRAAWAAAQAKAQDTGRIAAELPALRARAASGRLEPEHWSAADALRAVADLAAQNGLRVAGIEPVAIKGGDPKAHEPIPERALKLRADGTFAEIRHFLEALAGLPRLVVPENVQIRRQTGVLVVEATLRIFETLPAVSPVAAARPNAFVVDPFGNADAAVQGGDILLVGTFVGRRRAMALLQSGRDIDAFAPGQKIGDEWLGRVVPRAVELAGNDGVARKLMFAEDRK</sequence>
<dbReference type="GO" id="GO:0043683">
    <property type="term" value="P:type IV pilus assembly"/>
    <property type="evidence" value="ECO:0007669"/>
    <property type="project" value="InterPro"/>
</dbReference>
<keyword evidence="3" id="KW-1185">Reference proteome</keyword>
<keyword evidence="1" id="KW-0812">Transmembrane</keyword>
<accession>A0A158C1I5</accession>